<proteinExistence type="predicted"/>
<organism evidence="2 3">
    <name type="scientific">Flavobacterium anhuiense</name>
    <dbReference type="NCBI Taxonomy" id="459526"/>
    <lineage>
        <taxon>Bacteria</taxon>
        <taxon>Pseudomonadati</taxon>
        <taxon>Bacteroidota</taxon>
        <taxon>Flavobacteriia</taxon>
        <taxon>Flavobacteriales</taxon>
        <taxon>Flavobacteriaceae</taxon>
        <taxon>Flavobacterium</taxon>
    </lineage>
</organism>
<evidence type="ECO:0000313" key="2">
    <source>
        <dbReference type="EMBL" id="RYJ40286.1"/>
    </source>
</evidence>
<dbReference type="RefSeq" id="WP_129746131.1">
    <property type="nucleotide sequence ID" value="NZ_JUIV01000002.1"/>
</dbReference>
<comment type="caution">
    <text evidence="2">The sequence shown here is derived from an EMBL/GenBank/DDBJ whole genome shotgun (WGS) entry which is preliminary data.</text>
</comment>
<dbReference type="EMBL" id="JUIV01000002">
    <property type="protein sequence ID" value="RYJ40286.1"/>
    <property type="molecule type" value="Genomic_DNA"/>
</dbReference>
<evidence type="ECO:0000313" key="3">
    <source>
        <dbReference type="Proteomes" id="UP000290433"/>
    </source>
</evidence>
<evidence type="ECO:0000256" key="1">
    <source>
        <dbReference type="SAM" id="SignalP"/>
    </source>
</evidence>
<keyword evidence="1" id="KW-0732">Signal</keyword>
<dbReference type="Proteomes" id="UP000290433">
    <property type="component" value="Unassembled WGS sequence"/>
</dbReference>
<dbReference type="OrthoDB" id="1187639at2"/>
<feature type="signal peptide" evidence="1">
    <location>
        <begin position="1"/>
        <end position="25"/>
    </location>
</feature>
<feature type="chain" id="PRO_5019388595" evidence="1">
    <location>
        <begin position="26"/>
        <end position="247"/>
    </location>
</feature>
<dbReference type="AlphaFoldDB" id="A0A444W3K1"/>
<name>A0A444W3K1_9FLAO</name>
<gene>
    <name evidence="2" type="ORF">NU08_1042</name>
</gene>
<sequence>MKNHKKKAIYLSLFASLLNISYLHSQSTEKSSLYDYFDQTVGKDNLNINNGIVHSEPFRPIAGKSRYYTEEFNIGDISFEGQIYSNVNLKYDILTDQVIYKQTGSSENLPINLISEKVDYFFIKNKKFVNIKSDLNKVNDLAPGFYEENYAGDNVSLYIKHYKEKVKVFQSDGVYYNFIYKINYFLKHNNHFYKVESEKDFKKIFPDYKKDISTIYNTDKKLERSDKMKFMENLTKQINGLLKKSSN</sequence>
<accession>A0A444W3K1</accession>
<protein>
    <submittedName>
        <fullName evidence="2">Uncharacterized protein</fullName>
    </submittedName>
</protein>
<reference evidence="2 3" key="1">
    <citation type="submission" date="2014-12" db="EMBL/GenBank/DDBJ databases">
        <title>Genome sequence of Flavobacterium anhuiense RCM74.</title>
        <authorList>
            <person name="Kim J.F."/>
            <person name="Song J.Y."/>
            <person name="Kwak M.-J."/>
            <person name="Lee S.-W."/>
        </authorList>
    </citation>
    <scope>NUCLEOTIDE SEQUENCE [LARGE SCALE GENOMIC DNA]</scope>
    <source>
        <strain evidence="2 3">RCM74</strain>
    </source>
</reference>